<dbReference type="Pfam" id="PF03179">
    <property type="entry name" value="V-ATPase_G"/>
    <property type="match status" value="1"/>
</dbReference>
<evidence type="ECO:0000256" key="4">
    <source>
        <dbReference type="ARBA" id="ARBA00023065"/>
    </source>
</evidence>
<accession>A0A091GJD3</accession>
<keyword evidence="3" id="KW-0375">Hydrogen ion transport</keyword>
<protein>
    <submittedName>
        <fullName evidence="5">V-type proton ATPase subunit G 1</fullName>
    </submittedName>
</protein>
<dbReference type="Gene3D" id="1.20.5.2950">
    <property type="match status" value="1"/>
</dbReference>
<sequence length="70" mass="7927">LQRKKEFKAKEAVALGFHGSCTTEAEKETLEKISVIQQNFQKNCEVVISQLSLLVCDMKLEIHVNYCING</sequence>
<dbReference type="Proteomes" id="UP000053760">
    <property type="component" value="Unassembled WGS sequence"/>
</dbReference>
<feature type="non-terminal residue" evidence="5">
    <location>
        <position position="70"/>
    </location>
</feature>
<feature type="non-terminal residue" evidence="5">
    <location>
        <position position="1"/>
    </location>
</feature>
<organism evidence="5 6">
    <name type="scientific">Cuculus canorus</name>
    <name type="common">Common cuckoo</name>
    <dbReference type="NCBI Taxonomy" id="55661"/>
    <lineage>
        <taxon>Eukaryota</taxon>
        <taxon>Metazoa</taxon>
        <taxon>Chordata</taxon>
        <taxon>Craniata</taxon>
        <taxon>Vertebrata</taxon>
        <taxon>Euteleostomi</taxon>
        <taxon>Archelosauria</taxon>
        <taxon>Archosauria</taxon>
        <taxon>Dinosauria</taxon>
        <taxon>Saurischia</taxon>
        <taxon>Theropoda</taxon>
        <taxon>Coelurosauria</taxon>
        <taxon>Aves</taxon>
        <taxon>Neognathae</taxon>
        <taxon>Neoaves</taxon>
        <taxon>Otidimorphae</taxon>
        <taxon>Cuculiformes</taxon>
        <taxon>Cuculidae</taxon>
        <taxon>Cuculus</taxon>
    </lineage>
</organism>
<dbReference type="GO" id="GO:0016471">
    <property type="term" value="C:vacuolar proton-transporting V-type ATPase complex"/>
    <property type="evidence" value="ECO:0007669"/>
    <property type="project" value="InterPro"/>
</dbReference>
<keyword evidence="2" id="KW-0813">Transport</keyword>
<dbReference type="EMBL" id="KL448234">
    <property type="protein sequence ID" value="KFO81436.1"/>
    <property type="molecule type" value="Genomic_DNA"/>
</dbReference>
<evidence type="ECO:0000313" key="5">
    <source>
        <dbReference type="EMBL" id="KFO81436.1"/>
    </source>
</evidence>
<evidence type="ECO:0000256" key="1">
    <source>
        <dbReference type="ARBA" id="ARBA00010066"/>
    </source>
</evidence>
<reference evidence="5 6" key="1">
    <citation type="submission" date="2014-04" db="EMBL/GenBank/DDBJ databases">
        <title>Genome evolution of avian class.</title>
        <authorList>
            <person name="Zhang G."/>
            <person name="Li C."/>
        </authorList>
    </citation>
    <scope>NUCLEOTIDE SEQUENCE [LARGE SCALE GENOMIC DNA]</scope>
    <source>
        <strain evidence="5">BGI_N303</strain>
    </source>
</reference>
<keyword evidence="4" id="KW-0406">Ion transport</keyword>
<dbReference type="GO" id="GO:0046961">
    <property type="term" value="F:proton-transporting ATPase activity, rotational mechanism"/>
    <property type="evidence" value="ECO:0007669"/>
    <property type="project" value="InterPro"/>
</dbReference>
<gene>
    <name evidence="5" type="ORF">N303_03063</name>
</gene>
<dbReference type="STRING" id="55661.A0A091GJD3"/>
<dbReference type="InterPro" id="IPR005124">
    <property type="entry name" value="V-ATPase_G"/>
</dbReference>
<evidence type="ECO:0000256" key="3">
    <source>
        <dbReference type="ARBA" id="ARBA00022781"/>
    </source>
</evidence>
<keyword evidence="6" id="KW-1185">Reference proteome</keyword>
<name>A0A091GJD3_CUCCA</name>
<proteinExistence type="inferred from homology"/>
<evidence type="ECO:0000313" key="6">
    <source>
        <dbReference type="Proteomes" id="UP000053760"/>
    </source>
</evidence>
<dbReference type="AlphaFoldDB" id="A0A091GJD3"/>
<evidence type="ECO:0000256" key="2">
    <source>
        <dbReference type="ARBA" id="ARBA00022448"/>
    </source>
</evidence>
<comment type="similarity">
    <text evidence="1">Belongs to the V-ATPase G subunit family.</text>
</comment>